<evidence type="ECO:0008006" key="3">
    <source>
        <dbReference type="Google" id="ProtNLM"/>
    </source>
</evidence>
<gene>
    <name evidence="1" type="ORF">AFCDBAGC_1850</name>
</gene>
<proteinExistence type="predicted"/>
<dbReference type="Proteomes" id="UP001055117">
    <property type="component" value="Unassembled WGS sequence"/>
</dbReference>
<accession>A0ABQ4QFJ3</accession>
<evidence type="ECO:0000313" key="1">
    <source>
        <dbReference type="EMBL" id="GJD43988.1"/>
    </source>
</evidence>
<evidence type="ECO:0000313" key="2">
    <source>
        <dbReference type="Proteomes" id="UP001055117"/>
    </source>
</evidence>
<reference evidence="1 2" key="1">
    <citation type="journal article" date="2021" name="Front. Microbiol.">
        <title>Comprehensive Comparative Genomics and Phenotyping of Methylobacterium Species.</title>
        <authorList>
            <person name="Alessa O."/>
            <person name="Ogura Y."/>
            <person name="Fujitani Y."/>
            <person name="Takami H."/>
            <person name="Hayashi T."/>
            <person name="Sahin N."/>
            <person name="Tani A."/>
        </authorList>
    </citation>
    <scope>NUCLEOTIDE SEQUENCE [LARGE SCALE GENOMIC DNA]</scope>
    <source>
        <strain evidence="1 2">DSM 23679</strain>
    </source>
</reference>
<organism evidence="1 2">
    <name type="scientific">Methylobacterium cerastii</name>
    <dbReference type="NCBI Taxonomy" id="932741"/>
    <lineage>
        <taxon>Bacteria</taxon>
        <taxon>Pseudomonadati</taxon>
        <taxon>Pseudomonadota</taxon>
        <taxon>Alphaproteobacteria</taxon>
        <taxon>Hyphomicrobiales</taxon>
        <taxon>Methylobacteriaceae</taxon>
        <taxon>Methylobacterium</taxon>
    </lineage>
</organism>
<sequence length="214" mass="22999">MSDDSRTLGEILGVPDWTARPAGELTGGRSDATQADVAAAVAELPGVADPSNRPIRLELGDTEDVIANWVKIGTGRPLGGQPMWLRYIHADRQRGLVLVVNAPHPCGEADLIVVGEPGVLCRSIIRDVCRWAFWGVGLWRLVARIPAHRSDLQDLARRAGFRFEGVSRGFFGGVVGGGDAQVWAMNGADCPWLPRQPLAIPAADTSPRSSEQVH</sequence>
<dbReference type="Gene3D" id="3.40.630.30">
    <property type="match status" value="1"/>
</dbReference>
<keyword evidence="2" id="KW-1185">Reference proteome</keyword>
<dbReference type="EMBL" id="BPQG01000026">
    <property type="protein sequence ID" value="GJD43988.1"/>
    <property type="molecule type" value="Genomic_DNA"/>
</dbReference>
<comment type="caution">
    <text evidence="1">The sequence shown here is derived from an EMBL/GenBank/DDBJ whole genome shotgun (WGS) entry which is preliminary data.</text>
</comment>
<name>A0ABQ4QFJ3_9HYPH</name>
<protein>
    <recommendedName>
        <fullName evidence="3">N-acetyltransferase domain-containing protein</fullName>
    </recommendedName>
</protein>